<dbReference type="STRING" id="52442.SAMN05421880_102132"/>
<gene>
    <name evidence="19" type="ORF">SAMN05421880_102132</name>
</gene>
<keyword evidence="3 14" id="KW-0813">Transport</keyword>
<keyword evidence="8" id="KW-0408">Iron</keyword>
<evidence type="ECO:0000256" key="10">
    <source>
        <dbReference type="ARBA" id="ARBA00023077"/>
    </source>
</evidence>
<feature type="domain" description="TonB-dependent receptor-like beta-barrel" evidence="17">
    <location>
        <begin position="274"/>
        <end position="658"/>
    </location>
</feature>
<evidence type="ECO:0000256" key="12">
    <source>
        <dbReference type="ARBA" id="ARBA00023170"/>
    </source>
</evidence>
<dbReference type="InterPro" id="IPR000531">
    <property type="entry name" value="Beta-barrel_TonB"/>
</dbReference>
<dbReference type="Proteomes" id="UP000199561">
    <property type="component" value="Unassembled WGS sequence"/>
</dbReference>
<dbReference type="InterPro" id="IPR039426">
    <property type="entry name" value="TonB-dep_rcpt-like"/>
</dbReference>
<evidence type="ECO:0000256" key="4">
    <source>
        <dbReference type="ARBA" id="ARBA00022452"/>
    </source>
</evidence>
<evidence type="ECO:0000313" key="20">
    <source>
        <dbReference type="Proteomes" id="UP000199561"/>
    </source>
</evidence>
<keyword evidence="9" id="KW-0406">Ion transport</keyword>
<keyword evidence="12" id="KW-0675">Receptor</keyword>
<dbReference type="PANTHER" id="PTHR32552:SF68">
    <property type="entry name" value="FERRICHROME OUTER MEMBRANE TRANSPORTER_PHAGE RECEPTOR"/>
    <property type="match status" value="1"/>
</dbReference>
<evidence type="ECO:0000256" key="9">
    <source>
        <dbReference type="ARBA" id="ARBA00023065"/>
    </source>
</evidence>
<evidence type="ECO:0000256" key="11">
    <source>
        <dbReference type="ARBA" id="ARBA00023136"/>
    </source>
</evidence>
<evidence type="ECO:0000256" key="8">
    <source>
        <dbReference type="ARBA" id="ARBA00023004"/>
    </source>
</evidence>
<evidence type="ECO:0000313" key="19">
    <source>
        <dbReference type="EMBL" id="SFL92097.1"/>
    </source>
</evidence>
<evidence type="ECO:0000259" key="18">
    <source>
        <dbReference type="Pfam" id="PF07715"/>
    </source>
</evidence>
<evidence type="ECO:0000256" key="2">
    <source>
        <dbReference type="ARBA" id="ARBA00009810"/>
    </source>
</evidence>
<keyword evidence="5" id="KW-0410">Iron transport</keyword>
<keyword evidence="7 16" id="KW-0732">Signal</keyword>
<dbReference type="AlphaFoldDB" id="A0A1I4LNE5"/>
<evidence type="ECO:0000256" key="6">
    <source>
        <dbReference type="ARBA" id="ARBA00022692"/>
    </source>
</evidence>
<evidence type="ECO:0000256" key="5">
    <source>
        <dbReference type="ARBA" id="ARBA00022496"/>
    </source>
</evidence>
<sequence>MHVYQNRFGSNSLGSLASIIGFFLAATLAEAQQAKPSGAVVFDPITVTATRTEKLPEQIPNAITPIKRSEFTDHQPGATLDEFAQGTPGVFFQNQYNFTQDLRIAIRGFGARSPFGVRGIQLRVDDIPQTLPDGQTQLDAVDPALIERMEIVRGPSASLFGNASGGMISITTRSPREKFELSPRLVFGQYGFLKSELYAGGRMDYFDYGLFGSYLQQNGWRTHSSMENWFSQVKLNFQTSPDSDWMVMFHKFYSPDSKDPGALTLAEVKDNPRQASANNRLYNASEAISQEQFAIRYRKSLTANQTLTLVAHTLHRDFQNLLPFTNGGQVEFDRWTGGLTTQFTSDHTLFERANRLLVGVDYAIQNDDRQRFNNHFGVRGATNLDQVERVQNVGPFFRNEWRVTNSLDWVVGGRWDWLHYRVKDAYLVDNDQSGKQTLSQVSGTTGLVYRLHDNHQIFTHIASVFEAPTTTELINNPAGIGGFNRNLKAQTSLSKEIGLRGKPGGFEYEATFFHIHTRNEITPFELLDAPGRAFFRNAGKSRRLGVETRLATPIWNGFRGEIAYTFSDFEFERYIVDDIDLRGNAFPGLPRHRWEGRVRYTHPTGVFGQLHVHRVGEFFVNDTNTATNDAYTLGQLLLGWEKKYGSFEGSIFFGINNLFDERYNANTRINAAFGRYFEPGPPLNVFGGARVRLVTF</sequence>
<evidence type="ECO:0000259" key="17">
    <source>
        <dbReference type="Pfam" id="PF00593"/>
    </source>
</evidence>
<evidence type="ECO:0000256" key="15">
    <source>
        <dbReference type="RuleBase" id="RU003357"/>
    </source>
</evidence>
<keyword evidence="4 14" id="KW-1134">Transmembrane beta strand</keyword>
<evidence type="ECO:0000256" key="14">
    <source>
        <dbReference type="PROSITE-ProRule" id="PRU01360"/>
    </source>
</evidence>
<comment type="similarity">
    <text evidence="2 14 15">Belongs to the TonB-dependent receptor family.</text>
</comment>
<dbReference type="EMBL" id="FOUF01000002">
    <property type="protein sequence ID" value="SFL92097.1"/>
    <property type="molecule type" value="Genomic_DNA"/>
</dbReference>
<keyword evidence="11 14" id="KW-0472">Membrane</keyword>
<feature type="signal peptide" evidence="16">
    <location>
        <begin position="1"/>
        <end position="31"/>
    </location>
</feature>
<organism evidence="19 20">
    <name type="scientific">Nitrosomonas nitrosa</name>
    <dbReference type="NCBI Taxonomy" id="52442"/>
    <lineage>
        <taxon>Bacteria</taxon>
        <taxon>Pseudomonadati</taxon>
        <taxon>Pseudomonadota</taxon>
        <taxon>Betaproteobacteria</taxon>
        <taxon>Nitrosomonadales</taxon>
        <taxon>Nitrosomonadaceae</taxon>
        <taxon>Nitrosomonas</taxon>
    </lineage>
</organism>
<evidence type="ECO:0000256" key="1">
    <source>
        <dbReference type="ARBA" id="ARBA00004571"/>
    </source>
</evidence>
<evidence type="ECO:0000256" key="7">
    <source>
        <dbReference type="ARBA" id="ARBA00022729"/>
    </source>
</evidence>
<dbReference type="Gene3D" id="2.40.170.20">
    <property type="entry name" value="TonB-dependent receptor, beta-barrel domain"/>
    <property type="match status" value="1"/>
</dbReference>
<dbReference type="Gene3D" id="2.170.130.10">
    <property type="entry name" value="TonB-dependent receptor, plug domain"/>
    <property type="match status" value="1"/>
</dbReference>
<dbReference type="Pfam" id="PF07715">
    <property type="entry name" value="Plug"/>
    <property type="match status" value="1"/>
</dbReference>
<reference evidence="19 20" key="1">
    <citation type="submission" date="2016-10" db="EMBL/GenBank/DDBJ databases">
        <authorList>
            <person name="de Groot N.N."/>
        </authorList>
    </citation>
    <scope>NUCLEOTIDE SEQUENCE [LARGE SCALE GENOMIC DNA]</scope>
    <source>
        <strain evidence="19 20">Nm146</strain>
    </source>
</reference>
<protein>
    <submittedName>
        <fullName evidence="19">Iron complex outermembrane recepter protein</fullName>
    </submittedName>
</protein>
<comment type="subcellular location">
    <subcellularLocation>
        <location evidence="1 14">Cell outer membrane</location>
        <topology evidence="1 14">Multi-pass membrane protein</topology>
    </subcellularLocation>
</comment>
<dbReference type="InterPro" id="IPR036942">
    <property type="entry name" value="Beta-barrel_TonB_sf"/>
</dbReference>
<accession>A0A1I4LNE5</accession>
<keyword evidence="6 14" id="KW-0812">Transmembrane</keyword>
<keyword evidence="20" id="KW-1185">Reference proteome</keyword>
<dbReference type="SUPFAM" id="SSF56935">
    <property type="entry name" value="Porins"/>
    <property type="match status" value="1"/>
</dbReference>
<keyword evidence="13 14" id="KW-0998">Cell outer membrane</keyword>
<evidence type="ECO:0000256" key="16">
    <source>
        <dbReference type="SAM" id="SignalP"/>
    </source>
</evidence>
<keyword evidence="10 15" id="KW-0798">TonB box</keyword>
<name>A0A1I4LNE5_9PROT</name>
<feature type="domain" description="TonB-dependent receptor plug" evidence="18">
    <location>
        <begin position="58"/>
        <end position="166"/>
    </location>
</feature>
<evidence type="ECO:0000256" key="13">
    <source>
        <dbReference type="ARBA" id="ARBA00023237"/>
    </source>
</evidence>
<proteinExistence type="inferred from homology"/>
<dbReference type="PANTHER" id="PTHR32552">
    <property type="entry name" value="FERRICHROME IRON RECEPTOR-RELATED"/>
    <property type="match status" value="1"/>
</dbReference>
<dbReference type="GO" id="GO:0009279">
    <property type="term" value="C:cell outer membrane"/>
    <property type="evidence" value="ECO:0007669"/>
    <property type="project" value="UniProtKB-SubCell"/>
</dbReference>
<dbReference type="InterPro" id="IPR037066">
    <property type="entry name" value="Plug_dom_sf"/>
</dbReference>
<dbReference type="Pfam" id="PF00593">
    <property type="entry name" value="TonB_dep_Rec_b-barrel"/>
    <property type="match status" value="1"/>
</dbReference>
<dbReference type="InterPro" id="IPR012910">
    <property type="entry name" value="Plug_dom"/>
</dbReference>
<dbReference type="GO" id="GO:0015344">
    <property type="term" value="F:siderophore uptake transmembrane transporter activity"/>
    <property type="evidence" value="ECO:0007669"/>
    <property type="project" value="TreeGrafter"/>
</dbReference>
<evidence type="ECO:0000256" key="3">
    <source>
        <dbReference type="ARBA" id="ARBA00022448"/>
    </source>
</evidence>
<feature type="chain" id="PRO_5011498993" evidence="16">
    <location>
        <begin position="32"/>
        <end position="696"/>
    </location>
</feature>
<dbReference type="PROSITE" id="PS52016">
    <property type="entry name" value="TONB_DEPENDENT_REC_3"/>
    <property type="match status" value="1"/>
</dbReference>